<comment type="caution">
    <text evidence="1">The sequence shown here is derived from an EMBL/GenBank/DDBJ whole genome shotgun (WGS) entry which is preliminary data.</text>
</comment>
<proteinExistence type="predicted"/>
<keyword evidence="2" id="KW-1185">Reference proteome</keyword>
<accession>A0ACC0B182</accession>
<reference evidence="2" key="1">
    <citation type="journal article" date="2023" name="Nat. Plants">
        <title>Single-cell RNA sequencing provides a high-resolution roadmap for understanding the multicellular compartmentation of specialized metabolism.</title>
        <authorList>
            <person name="Sun S."/>
            <person name="Shen X."/>
            <person name="Li Y."/>
            <person name="Li Y."/>
            <person name="Wang S."/>
            <person name="Li R."/>
            <person name="Zhang H."/>
            <person name="Shen G."/>
            <person name="Guo B."/>
            <person name="Wei J."/>
            <person name="Xu J."/>
            <person name="St-Pierre B."/>
            <person name="Chen S."/>
            <person name="Sun C."/>
        </authorList>
    </citation>
    <scope>NUCLEOTIDE SEQUENCE [LARGE SCALE GENOMIC DNA]</scope>
</reference>
<evidence type="ECO:0000313" key="2">
    <source>
        <dbReference type="Proteomes" id="UP001060085"/>
    </source>
</evidence>
<organism evidence="1 2">
    <name type="scientific">Catharanthus roseus</name>
    <name type="common">Madagascar periwinkle</name>
    <name type="synonym">Vinca rosea</name>
    <dbReference type="NCBI Taxonomy" id="4058"/>
    <lineage>
        <taxon>Eukaryota</taxon>
        <taxon>Viridiplantae</taxon>
        <taxon>Streptophyta</taxon>
        <taxon>Embryophyta</taxon>
        <taxon>Tracheophyta</taxon>
        <taxon>Spermatophyta</taxon>
        <taxon>Magnoliopsida</taxon>
        <taxon>eudicotyledons</taxon>
        <taxon>Gunneridae</taxon>
        <taxon>Pentapetalae</taxon>
        <taxon>asterids</taxon>
        <taxon>lamiids</taxon>
        <taxon>Gentianales</taxon>
        <taxon>Apocynaceae</taxon>
        <taxon>Rauvolfioideae</taxon>
        <taxon>Vinceae</taxon>
        <taxon>Catharanthinae</taxon>
        <taxon>Catharanthus</taxon>
    </lineage>
</organism>
<gene>
    <name evidence="1" type="ORF">M9H77_16071</name>
</gene>
<sequence length="265" mass="30093">MDHPQGTPFPGKVRPIKSRTNRISSEAPKTKTKELLNQREKKVFGTVRNTNVAAKSVTEKPRTIKPLSGIPQKLTKPSANTSKTPEKSSEKIRGKIKKSVNFREHLDEIKEKILKEGDILVPQTPSRSPYLVKPRALGTPYLSAERCSKCKFVKLETSSYWLAQIKLAESAGKDFVSAAFFRLASECKAEPFRNMKVELKKYLGRQEHLLEEKEWKDLSISYGLVKDESFVNQENGGRRNEETDDHDQQDKEAMEEAVSPCEEES</sequence>
<protein>
    <submittedName>
        <fullName evidence="1">Uncharacterized protein</fullName>
    </submittedName>
</protein>
<name>A0ACC0B182_CATRO</name>
<dbReference type="EMBL" id="CM044704">
    <property type="protein sequence ID" value="KAI5666218.1"/>
    <property type="molecule type" value="Genomic_DNA"/>
</dbReference>
<dbReference type="Proteomes" id="UP001060085">
    <property type="component" value="Linkage Group LG04"/>
</dbReference>
<evidence type="ECO:0000313" key="1">
    <source>
        <dbReference type="EMBL" id="KAI5666218.1"/>
    </source>
</evidence>